<evidence type="ECO:0000313" key="2">
    <source>
        <dbReference type="Proteomes" id="UP001470230"/>
    </source>
</evidence>
<evidence type="ECO:0000313" key="1">
    <source>
        <dbReference type="EMBL" id="KAK8896872.1"/>
    </source>
</evidence>
<dbReference type="Proteomes" id="UP001470230">
    <property type="component" value="Unassembled WGS sequence"/>
</dbReference>
<proteinExistence type="predicted"/>
<name>A0ABR2L0I0_9EUKA</name>
<reference evidence="1 2" key="1">
    <citation type="submission" date="2024-04" db="EMBL/GenBank/DDBJ databases">
        <title>Tritrichomonas musculus Genome.</title>
        <authorList>
            <person name="Alves-Ferreira E."/>
            <person name="Grigg M."/>
            <person name="Lorenzi H."/>
            <person name="Galac M."/>
        </authorList>
    </citation>
    <scope>NUCLEOTIDE SEQUENCE [LARGE SCALE GENOMIC DNA]</scope>
    <source>
        <strain evidence="1 2">EAF2021</strain>
    </source>
</reference>
<keyword evidence="2" id="KW-1185">Reference proteome</keyword>
<protein>
    <submittedName>
        <fullName evidence="1">Uncharacterized protein</fullName>
    </submittedName>
</protein>
<organism evidence="1 2">
    <name type="scientific">Tritrichomonas musculus</name>
    <dbReference type="NCBI Taxonomy" id="1915356"/>
    <lineage>
        <taxon>Eukaryota</taxon>
        <taxon>Metamonada</taxon>
        <taxon>Parabasalia</taxon>
        <taxon>Tritrichomonadida</taxon>
        <taxon>Tritrichomonadidae</taxon>
        <taxon>Tritrichomonas</taxon>
    </lineage>
</organism>
<accession>A0ABR2L0I0</accession>
<sequence length="196" mass="23158">MEGQRETIAKQVLEEIKRYDKILIKIEDKNEYERLKDCINNELNKALYNSEKIEVEISSECKFVDIIIATSCIQSVQSLKEKLLSIFIQTPLDTVSSVEQFVGRNRNEDSTAYLYMRQVKVPEEKFTFKVTKNRYKTRYNQLRANAWLSMNKDSWVKYISKMGEVIVEETEEEEKKKDTVMIKEEGLNKEFNGKKQ</sequence>
<comment type="caution">
    <text evidence="1">The sequence shown here is derived from an EMBL/GenBank/DDBJ whole genome shotgun (WGS) entry which is preliminary data.</text>
</comment>
<gene>
    <name evidence="1" type="ORF">M9Y10_014798</name>
</gene>
<dbReference type="EMBL" id="JAPFFF010000002">
    <property type="protein sequence ID" value="KAK8896872.1"/>
    <property type="molecule type" value="Genomic_DNA"/>
</dbReference>